<organism evidence="2">
    <name type="scientific">uncultured Caudovirales phage</name>
    <dbReference type="NCBI Taxonomy" id="2100421"/>
    <lineage>
        <taxon>Viruses</taxon>
        <taxon>Duplodnaviria</taxon>
        <taxon>Heunggongvirae</taxon>
        <taxon>Uroviricota</taxon>
        <taxon>Caudoviricetes</taxon>
        <taxon>Peduoviridae</taxon>
        <taxon>Maltschvirus</taxon>
        <taxon>Maltschvirus maltsch</taxon>
    </lineage>
</organism>
<reference evidence="2" key="1">
    <citation type="submission" date="2020-05" db="EMBL/GenBank/DDBJ databases">
        <authorList>
            <person name="Chiriac C."/>
            <person name="Salcher M."/>
            <person name="Ghai R."/>
            <person name="Kavagutti S V."/>
        </authorList>
    </citation>
    <scope>NUCLEOTIDE SEQUENCE</scope>
</reference>
<gene>
    <name evidence="2" type="ORF">UFOVP1233_47</name>
</gene>
<evidence type="ECO:0000256" key="1">
    <source>
        <dbReference type="SAM" id="MobiDB-lite"/>
    </source>
</evidence>
<dbReference type="EMBL" id="LR797187">
    <property type="protein sequence ID" value="CAB4192556.1"/>
    <property type="molecule type" value="Genomic_DNA"/>
</dbReference>
<evidence type="ECO:0000313" key="2">
    <source>
        <dbReference type="EMBL" id="CAB4192556.1"/>
    </source>
</evidence>
<protein>
    <submittedName>
        <fullName evidence="2">Uncharacterized protein</fullName>
    </submittedName>
</protein>
<sequence length="281" mass="30086">MGRKLEWELSGKSDVPQKMAQAKASMEGLEGAGNALSKKLSEAFKDFAVRFLAPMVLIQKVIGYITDKIAQAKADAAAAQEFAKDPESKKYATAGGREAILQYMERKAEEDKRNKGLSLASQGYEDFLKTTERGRAMLADRPGPLKALEAFIPQDILGKNPNATRESFAASQMAKSPEVRAAIDAFLAGDISKRSAAEAAALAGSNAPTAQKINEISGNVIGVGMSPQLAAMKEQTDLQADMANSLRALVERDQIAQGFRTKKGEYDLGSPASGGRTVFPR</sequence>
<feature type="region of interest" description="Disordered" evidence="1">
    <location>
        <begin position="262"/>
        <end position="281"/>
    </location>
</feature>
<accession>A0A6J5RDL4</accession>
<name>A0A6J5RDL4_9CAUD</name>
<proteinExistence type="predicted"/>